<organism evidence="1">
    <name type="scientific">Arundo donax</name>
    <name type="common">Giant reed</name>
    <name type="synonym">Donax arundinaceus</name>
    <dbReference type="NCBI Taxonomy" id="35708"/>
    <lineage>
        <taxon>Eukaryota</taxon>
        <taxon>Viridiplantae</taxon>
        <taxon>Streptophyta</taxon>
        <taxon>Embryophyta</taxon>
        <taxon>Tracheophyta</taxon>
        <taxon>Spermatophyta</taxon>
        <taxon>Magnoliopsida</taxon>
        <taxon>Liliopsida</taxon>
        <taxon>Poales</taxon>
        <taxon>Poaceae</taxon>
        <taxon>PACMAD clade</taxon>
        <taxon>Arundinoideae</taxon>
        <taxon>Arundineae</taxon>
        <taxon>Arundo</taxon>
    </lineage>
</organism>
<dbReference type="EMBL" id="GBRH01247408">
    <property type="protein sequence ID" value="JAD50487.1"/>
    <property type="molecule type" value="Transcribed_RNA"/>
</dbReference>
<protein>
    <submittedName>
        <fullName evidence="1">Uncharacterized protein</fullName>
    </submittedName>
</protein>
<evidence type="ECO:0000313" key="1">
    <source>
        <dbReference type="EMBL" id="JAD50487.1"/>
    </source>
</evidence>
<name>A0A0A9ATR7_ARUDO</name>
<sequence length="16" mass="1797">MNCCQAAKRLRGYVAL</sequence>
<proteinExistence type="predicted"/>
<accession>A0A0A9ATR7</accession>
<reference evidence="1" key="2">
    <citation type="journal article" date="2015" name="Data Brief">
        <title>Shoot transcriptome of the giant reed, Arundo donax.</title>
        <authorList>
            <person name="Barrero R.A."/>
            <person name="Guerrero F.D."/>
            <person name="Moolhuijzen P."/>
            <person name="Goolsby J.A."/>
            <person name="Tidwell J."/>
            <person name="Bellgard S.E."/>
            <person name="Bellgard M.I."/>
        </authorList>
    </citation>
    <scope>NUCLEOTIDE SEQUENCE</scope>
    <source>
        <tissue evidence="1">Shoot tissue taken approximately 20 cm above the soil surface</tissue>
    </source>
</reference>
<reference evidence="1" key="1">
    <citation type="submission" date="2014-09" db="EMBL/GenBank/DDBJ databases">
        <authorList>
            <person name="Magalhaes I.L.F."/>
            <person name="Oliveira U."/>
            <person name="Santos F.R."/>
            <person name="Vidigal T.H.D.A."/>
            <person name="Brescovit A.D."/>
            <person name="Santos A.J."/>
        </authorList>
    </citation>
    <scope>NUCLEOTIDE SEQUENCE</scope>
    <source>
        <tissue evidence="1">Shoot tissue taken approximately 20 cm above the soil surface</tissue>
    </source>
</reference>
<dbReference type="AlphaFoldDB" id="A0A0A9ATR7"/>